<sequence length="254" mass="28115">PRKRRRIDTISIDCVEDMAADIDLEIRINERIAKTIDSRIAWASILKESLEATELKSSGGAYPQFQAVALNALQAVEEPSRMLLDHHPPPALGRVLPDARTPNSAPLASKPSRPKFLYWNSPEGLTCILRCPECARSSFTTLQGLLNHGRSTHKFEWLTHEDCIQACAVPHEELDVSVGVEVGGGTAGVRPALQSIFKMAVEERQIREASEQGSHISRTLGIHDETPALAPFLGKEVQKRDINIWGEEENVDID</sequence>
<feature type="non-terminal residue" evidence="2">
    <location>
        <position position="254"/>
    </location>
</feature>
<reference evidence="2 3" key="1">
    <citation type="journal article" date="2015" name="Fungal Genet. Biol.">
        <title>Evolution of novel wood decay mechanisms in Agaricales revealed by the genome sequences of Fistulina hepatica and Cylindrobasidium torrendii.</title>
        <authorList>
            <person name="Floudas D."/>
            <person name="Held B.W."/>
            <person name="Riley R."/>
            <person name="Nagy L.G."/>
            <person name="Koehler G."/>
            <person name="Ransdell A.S."/>
            <person name="Younus H."/>
            <person name="Chow J."/>
            <person name="Chiniquy J."/>
            <person name="Lipzen A."/>
            <person name="Tritt A."/>
            <person name="Sun H."/>
            <person name="Haridas S."/>
            <person name="LaButti K."/>
            <person name="Ohm R.A."/>
            <person name="Kues U."/>
            <person name="Blanchette R.A."/>
            <person name="Grigoriev I.V."/>
            <person name="Minto R.E."/>
            <person name="Hibbett D.S."/>
        </authorList>
    </citation>
    <scope>NUCLEOTIDE SEQUENCE [LARGE SCALE GENOMIC DNA]</scope>
    <source>
        <strain evidence="2 3">ATCC 64428</strain>
    </source>
</reference>
<dbReference type="AlphaFoldDB" id="A0A0D7A3J3"/>
<accession>A0A0D7A3J3</accession>
<feature type="domain" description="AHC1-like C2H2 zinc-finger" evidence="1">
    <location>
        <begin position="122"/>
        <end position="157"/>
    </location>
</feature>
<dbReference type="OrthoDB" id="1741717at2759"/>
<keyword evidence="3" id="KW-1185">Reference proteome</keyword>
<evidence type="ECO:0000259" key="1">
    <source>
        <dbReference type="Pfam" id="PF25909"/>
    </source>
</evidence>
<protein>
    <recommendedName>
        <fullName evidence="1">AHC1-like C2H2 zinc-finger domain-containing protein</fullName>
    </recommendedName>
</protein>
<feature type="non-terminal residue" evidence="2">
    <location>
        <position position="1"/>
    </location>
</feature>
<organism evidence="2 3">
    <name type="scientific">Fistulina hepatica ATCC 64428</name>
    <dbReference type="NCBI Taxonomy" id="1128425"/>
    <lineage>
        <taxon>Eukaryota</taxon>
        <taxon>Fungi</taxon>
        <taxon>Dikarya</taxon>
        <taxon>Basidiomycota</taxon>
        <taxon>Agaricomycotina</taxon>
        <taxon>Agaricomycetes</taxon>
        <taxon>Agaricomycetidae</taxon>
        <taxon>Agaricales</taxon>
        <taxon>Fistulinaceae</taxon>
        <taxon>Fistulina</taxon>
    </lineage>
</organism>
<dbReference type="Proteomes" id="UP000054144">
    <property type="component" value="Unassembled WGS sequence"/>
</dbReference>
<dbReference type="Pfam" id="PF25909">
    <property type="entry name" value="zf-C2H2_AHC1"/>
    <property type="match status" value="1"/>
</dbReference>
<evidence type="ECO:0000313" key="2">
    <source>
        <dbReference type="EMBL" id="KIY45607.1"/>
    </source>
</evidence>
<name>A0A0D7A3J3_9AGAR</name>
<proteinExistence type="predicted"/>
<dbReference type="EMBL" id="KN882047">
    <property type="protein sequence ID" value="KIY45607.1"/>
    <property type="molecule type" value="Genomic_DNA"/>
</dbReference>
<evidence type="ECO:0000313" key="3">
    <source>
        <dbReference type="Proteomes" id="UP000054144"/>
    </source>
</evidence>
<dbReference type="InterPro" id="IPR058706">
    <property type="entry name" value="zf-C2H2_AHC1-like"/>
</dbReference>
<gene>
    <name evidence="2" type="ORF">FISHEDRAFT_27478</name>
</gene>